<name>A0A2G2WBZ0_CAPBA</name>
<reference evidence="1 2" key="1">
    <citation type="journal article" date="2017" name="Genome Biol.">
        <title>New reference genome sequences of hot pepper reveal the massive evolution of plant disease-resistance genes by retroduplication.</title>
        <authorList>
            <person name="Kim S."/>
            <person name="Park J."/>
            <person name="Yeom S.I."/>
            <person name="Kim Y.M."/>
            <person name="Seo E."/>
            <person name="Kim K.T."/>
            <person name="Kim M.S."/>
            <person name="Lee J.M."/>
            <person name="Cheong K."/>
            <person name="Shin H.S."/>
            <person name="Kim S.B."/>
            <person name="Han K."/>
            <person name="Lee J."/>
            <person name="Park M."/>
            <person name="Lee H.A."/>
            <person name="Lee H.Y."/>
            <person name="Lee Y."/>
            <person name="Oh S."/>
            <person name="Lee J.H."/>
            <person name="Choi E."/>
            <person name="Choi E."/>
            <person name="Lee S.E."/>
            <person name="Jeon J."/>
            <person name="Kim H."/>
            <person name="Choi G."/>
            <person name="Song H."/>
            <person name="Lee J."/>
            <person name="Lee S.C."/>
            <person name="Kwon J.K."/>
            <person name="Lee H.Y."/>
            <person name="Koo N."/>
            <person name="Hong Y."/>
            <person name="Kim R.W."/>
            <person name="Kang W.H."/>
            <person name="Huh J.H."/>
            <person name="Kang B.C."/>
            <person name="Yang T.J."/>
            <person name="Lee Y.H."/>
            <person name="Bennetzen J.L."/>
            <person name="Choi D."/>
        </authorList>
    </citation>
    <scope>NUCLEOTIDE SEQUENCE [LARGE SCALE GENOMIC DNA]</scope>
    <source>
        <strain evidence="2">cv. PBC81</strain>
    </source>
</reference>
<evidence type="ECO:0000313" key="1">
    <source>
        <dbReference type="EMBL" id="PHT42748.1"/>
    </source>
</evidence>
<gene>
    <name evidence="1" type="ORF">CQW23_16773</name>
</gene>
<dbReference type="AlphaFoldDB" id="A0A2G2WBZ0"/>
<accession>A0A2G2WBZ0</accession>
<comment type="caution">
    <text evidence="1">The sequence shown here is derived from an EMBL/GenBank/DDBJ whole genome shotgun (WGS) entry which is preliminary data.</text>
</comment>
<dbReference type="OrthoDB" id="1324529at2759"/>
<dbReference type="PANTHER" id="PTHR33022">
    <property type="entry name" value="DUF1985 DOMAIN-CONTAINING PROTEIN"/>
    <property type="match status" value="1"/>
</dbReference>
<dbReference type="EMBL" id="MLFT02000007">
    <property type="protein sequence ID" value="PHT42748.1"/>
    <property type="molecule type" value="Genomic_DNA"/>
</dbReference>
<dbReference type="PANTHER" id="PTHR33022:SF13">
    <property type="entry name" value="UBIQUITIN-LIKE PROTEASE FAMILY PROFILE DOMAIN-CONTAINING PROTEIN"/>
    <property type="match status" value="1"/>
</dbReference>
<evidence type="ECO:0000313" key="2">
    <source>
        <dbReference type="Proteomes" id="UP000224567"/>
    </source>
</evidence>
<sequence>MLMSAWLKGKSIVTYAVSEHYQLFVEALLRGAVVTNQFETNSPEYTQRNVLSFEDWLRVLKVLRLTVNTEVAEFNSIPELTVSDSPDILKSEELFEFFTKTGNVLSFEDWLRVLKLLRLTVNTEVAEFNNKKFNLLKDICSIRELELDPFRMEYVIGIVQQDSGSLDCGVFVAAYVEYLGEGLGIPSLGIDAQYRRMIYATLLCKHDSVNAEKGYFSENDDPPRPRSSFTPKEKVCALHIE</sequence>
<proteinExistence type="predicted"/>
<protein>
    <recommendedName>
        <fullName evidence="3">Ubiquitin-like protease family profile domain-containing protein</fullName>
    </recommendedName>
</protein>
<evidence type="ECO:0008006" key="3">
    <source>
        <dbReference type="Google" id="ProtNLM"/>
    </source>
</evidence>
<keyword evidence="2" id="KW-1185">Reference proteome</keyword>
<dbReference type="Gene3D" id="3.40.395.10">
    <property type="entry name" value="Adenoviral Proteinase, Chain A"/>
    <property type="match status" value="1"/>
</dbReference>
<dbReference type="SUPFAM" id="SSF54001">
    <property type="entry name" value="Cysteine proteinases"/>
    <property type="match status" value="1"/>
</dbReference>
<dbReference type="Proteomes" id="UP000224567">
    <property type="component" value="Unassembled WGS sequence"/>
</dbReference>
<reference evidence="2" key="2">
    <citation type="journal article" date="2017" name="J. Anim. Genet.">
        <title>Multiple reference genome sequences of hot pepper reveal the massive evolution of plant disease resistance genes by retroduplication.</title>
        <authorList>
            <person name="Kim S."/>
            <person name="Park J."/>
            <person name="Yeom S.-I."/>
            <person name="Kim Y.-M."/>
            <person name="Seo E."/>
            <person name="Kim K.-T."/>
            <person name="Kim M.-S."/>
            <person name="Lee J.M."/>
            <person name="Cheong K."/>
            <person name="Shin H.-S."/>
            <person name="Kim S.-B."/>
            <person name="Han K."/>
            <person name="Lee J."/>
            <person name="Park M."/>
            <person name="Lee H.-A."/>
            <person name="Lee H.-Y."/>
            <person name="Lee Y."/>
            <person name="Oh S."/>
            <person name="Lee J.H."/>
            <person name="Choi E."/>
            <person name="Choi E."/>
            <person name="Lee S.E."/>
            <person name="Jeon J."/>
            <person name="Kim H."/>
            <person name="Choi G."/>
            <person name="Song H."/>
            <person name="Lee J."/>
            <person name="Lee S.-C."/>
            <person name="Kwon J.-K."/>
            <person name="Lee H.-Y."/>
            <person name="Koo N."/>
            <person name="Hong Y."/>
            <person name="Kim R.W."/>
            <person name="Kang W.-H."/>
            <person name="Huh J.H."/>
            <person name="Kang B.-C."/>
            <person name="Yang T.-J."/>
            <person name="Lee Y.-H."/>
            <person name="Bennetzen J.L."/>
            <person name="Choi D."/>
        </authorList>
    </citation>
    <scope>NUCLEOTIDE SEQUENCE [LARGE SCALE GENOMIC DNA]</scope>
    <source>
        <strain evidence="2">cv. PBC81</strain>
    </source>
</reference>
<dbReference type="InterPro" id="IPR038765">
    <property type="entry name" value="Papain-like_cys_pep_sf"/>
</dbReference>
<organism evidence="1 2">
    <name type="scientific">Capsicum baccatum</name>
    <name type="common">Peruvian pepper</name>
    <dbReference type="NCBI Taxonomy" id="33114"/>
    <lineage>
        <taxon>Eukaryota</taxon>
        <taxon>Viridiplantae</taxon>
        <taxon>Streptophyta</taxon>
        <taxon>Embryophyta</taxon>
        <taxon>Tracheophyta</taxon>
        <taxon>Spermatophyta</taxon>
        <taxon>Magnoliopsida</taxon>
        <taxon>eudicotyledons</taxon>
        <taxon>Gunneridae</taxon>
        <taxon>Pentapetalae</taxon>
        <taxon>asterids</taxon>
        <taxon>lamiids</taxon>
        <taxon>Solanales</taxon>
        <taxon>Solanaceae</taxon>
        <taxon>Solanoideae</taxon>
        <taxon>Capsiceae</taxon>
        <taxon>Capsicum</taxon>
    </lineage>
</organism>